<dbReference type="PANTHER" id="PTHR22835:SF515">
    <property type="entry name" value="ACETYLAJMALAN ESTERASE-LIKE"/>
    <property type="match status" value="1"/>
</dbReference>
<sequence>MEALIYVFMVTVSSFSLVCHAEIDNASFILFQNCKFNKIFQFGDSLSDTGNIAIQDPNEISTRKPYGSMYTYSMPTGRCSNGLLMIDYIATAAGLPYLHPYMKKHAHFKHGINFAVAGSTAMSLEDLAKRNISVHSKTSNSSLQVQVDWMAQFLASYCKPGPDCENKLKNTLFMMGETGGNDVNAALIDRKSDEEIKALFPEVVETIMKATRTIIKFGARKIVIPGNIPIGCLPVYLATYGTEDSAHDRNHCLRRLNHLAINYNNHLKIEIEKLRFENPSIKIVYGDLYNAFEWLLFRAPYLGFDPNSLLKACCGAGGKYNVGGGGFDKFCGSKGVPVCSNPNERINWDGIHPTQQANKYLSAWLISDILPMLDCPLSS</sequence>
<dbReference type="AlphaFoldDB" id="A0AAD8HNX4"/>
<reference evidence="6" key="1">
    <citation type="submission" date="2023-02" db="EMBL/GenBank/DDBJ databases">
        <title>Genome of toxic invasive species Heracleum sosnowskyi carries increased number of genes despite the absence of recent whole-genome duplications.</title>
        <authorList>
            <person name="Schelkunov M."/>
            <person name="Shtratnikova V."/>
            <person name="Makarenko M."/>
            <person name="Klepikova A."/>
            <person name="Omelchenko D."/>
            <person name="Novikova G."/>
            <person name="Obukhova E."/>
            <person name="Bogdanov V."/>
            <person name="Penin A."/>
            <person name="Logacheva M."/>
        </authorList>
    </citation>
    <scope>NUCLEOTIDE SEQUENCE</scope>
    <source>
        <strain evidence="6">Hsosn_3</strain>
        <tissue evidence="6">Leaf</tissue>
    </source>
</reference>
<keyword evidence="4" id="KW-0325">Glycoprotein</keyword>
<protein>
    <submittedName>
        <fullName evidence="6">Acetylajmalan esterase-like</fullName>
    </submittedName>
</protein>
<evidence type="ECO:0000256" key="5">
    <source>
        <dbReference type="SAM" id="SignalP"/>
    </source>
</evidence>
<proteinExistence type="inferred from homology"/>
<evidence type="ECO:0000256" key="2">
    <source>
        <dbReference type="ARBA" id="ARBA00022729"/>
    </source>
</evidence>
<feature type="signal peptide" evidence="5">
    <location>
        <begin position="1"/>
        <end position="21"/>
    </location>
</feature>
<dbReference type="InterPro" id="IPR001087">
    <property type="entry name" value="GDSL"/>
</dbReference>
<gene>
    <name evidence="6" type="ORF">POM88_036807</name>
</gene>
<accession>A0AAD8HNX4</accession>
<comment type="caution">
    <text evidence="6">The sequence shown here is derived from an EMBL/GenBank/DDBJ whole genome shotgun (WGS) entry which is preliminary data.</text>
</comment>
<dbReference type="Gene3D" id="3.40.50.1110">
    <property type="entry name" value="SGNH hydrolase"/>
    <property type="match status" value="1"/>
</dbReference>
<keyword evidence="2 5" id="KW-0732">Signal</keyword>
<evidence type="ECO:0000256" key="4">
    <source>
        <dbReference type="ARBA" id="ARBA00023180"/>
    </source>
</evidence>
<dbReference type="PANTHER" id="PTHR22835">
    <property type="entry name" value="ZINC FINGER FYVE DOMAIN CONTAINING PROTEIN"/>
    <property type="match status" value="1"/>
</dbReference>
<keyword evidence="7" id="KW-1185">Reference proteome</keyword>
<feature type="chain" id="PRO_5042017851" evidence="5">
    <location>
        <begin position="22"/>
        <end position="379"/>
    </location>
</feature>
<name>A0AAD8HNX4_9APIA</name>
<evidence type="ECO:0000256" key="3">
    <source>
        <dbReference type="ARBA" id="ARBA00022801"/>
    </source>
</evidence>
<evidence type="ECO:0000313" key="6">
    <source>
        <dbReference type="EMBL" id="KAK1370715.1"/>
    </source>
</evidence>
<evidence type="ECO:0000256" key="1">
    <source>
        <dbReference type="ARBA" id="ARBA00008668"/>
    </source>
</evidence>
<comment type="similarity">
    <text evidence="1">Belongs to the 'GDSL' lipolytic enzyme family.</text>
</comment>
<dbReference type="Proteomes" id="UP001237642">
    <property type="component" value="Unassembled WGS sequence"/>
</dbReference>
<dbReference type="InterPro" id="IPR036514">
    <property type="entry name" value="SGNH_hydro_sf"/>
</dbReference>
<dbReference type="CDD" id="cd01837">
    <property type="entry name" value="SGNH_plant_lipase_like"/>
    <property type="match status" value="1"/>
</dbReference>
<dbReference type="InterPro" id="IPR035669">
    <property type="entry name" value="SGNH_plant_lipase-like"/>
</dbReference>
<dbReference type="GO" id="GO:0016788">
    <property type="term" value="F:hydrolase activity, acting on ester bonds"/>
    <property type="evidence" value="ECO:0007669"/>
    <property type="project" value="InterPro"/>
</dbReference>
<dbReference type="EMBL" id="JAUIZM010000008">
    <property type="protein sequence ID" value="KAK1370715.1"/>
    <property type="molecule type" value="Genomic_DNA"/>
</dbReference>
<reference evidence="6" key="2">
    <citation type="submission" date="2023-05" db="EMBL/GenBank/DDBJ databases">
        <authorList>
            <person name="Schelkunov M.I."/>
        </authorList>
    </citation>
    <scope>NUCLEOTIDE SEQUENCE</scope>
    <source>
        <strain evidence="6">Hsosn_3</strain>
        <tissue evidence="6">Leaf</tissue>
    </source>
</reference>
<dbReference type="Pfam" id="PF00657">
    <property type="entry name" value="Lipase_GDSL"/>
    <property type="match status" value="1"/>
</dbReference>
<organism evidence="6 7">
    <name type="scientific">Heracleum sosnowskyi</name>
    <dbReference type="NCBI Taxonomy" id="360622"/>
    <lineage>
        <taxon>Eukaryota</taxon>
        <taxon>Viridiplantae</taxon>
        <taxon>Streptophyta</taxon>
        <taxon>Embryophyta</taxon>
        <taxon>Tracheophyta</taxon>
        <taxon>Spermatophyta</taxon>
        <taxon>Magnoliopsida</taxon>
        <taxon>eudicotyledons</taxon>
        <taxon>Gunneridae</taxon>
        <taxon>Pentapetalae</taxon>
        <taxon>asterids</taxon>
        <taxon>campanulids</taxon>
        <taxon>Apiales</taxon>
        <taxon>Apiaceae</taxon>
        <taxon>Apioideae</taxon>
        <taxon>apioid superclade</taxon>
        <taxon>Tordylieae</taxon>
        <taxon>Tordyliinae</taxon>
        <taxon>Heracleum</taxon>
    </lineage>
</organism>
<keyword evidence="3" id="KW-0378">Hydrolase</keyword>
<evidence type="ECO:0000313" key="7">
    <source>
        <dbReference type="Proteomes" id="UP001237642"/>
    </source>
</evidence>
<dbReference type="SUPFAM" id="SSF52266">
    <property type="entry name" value="SGNH hydrolase"/>
    <property type="match status" value="1"/>
</dbReference>